<dbReference type="AlphaFoldDB" id="A0A5E4NBL0"/>
<organism evidence="1 2">
    <name type="scientific">Cinara cedri</name>
    <dbReference type="NCBI Taxonomy" id="506608"/>
    <lineage>
        <taxon>Eukaryota</taxon>
        <taxon>Metazoa</taxon>
        <taxon>Ecdysozoa</taxon>
        <taxon>Arthropoda</taxon>
        <taxon>Hexapoda</taxon>
        <taxon>Insecta</taxon>
        <taxon>Pterygota</taxon>
        <taxon>Neoptera</taxon>
        <taxon>Paraneoptera</taxon>
        <taxon>Hemiptera</taxon>
        <taxon>Sternorrhyncha</taxon>
        <taxon>Aphidomorpha</taxon>
        <taxon>Aphidoidea</taxon>
        <taxon>Aphididae</taxon>
        <taxon>Lachninae</taxon>
        <taxon>Cinara</taxon>
    </lineage>
</organism>
<name>A0A5E4NBL0_9HEMI</name>
<sequence>MVSTVELPWQFSDIIKTNNSSISNYDKNQKDMVILLCMITWPNMGFTAILEYRSLHDNHDDLLIKKKRSMLYIILH</sequence>
<reference evidence="1 2" key="1">
    <citation type="submission" date="2019-08" db="EMBL/GenBank/DDBJ databases">
        <authorList>
            <person name="Alioto T."/>
            <person name="Alioto T."/>
            <person name="Gomez Garrido J."/>
        </authorList>
    </citation>
    <scope>NUCLEOTIDE SEQUENCE [LARGE SCALE GENOMIC DNA]</scope>
</reference>
<protein>
    <submittedName>
        <fullName evidence="1">Uncharacterized protein</fullName>
    </submittedName>
</protein>
<accession>A0A5E4NBL0</accession>
<keyword evidence="2" id="KW-1185">Reference proteome</keyword>
<evidence type="ECO:0000313" key="1">
    <source>
        <dbReference type="EMBL" id="VVC41091.1"/>
    </source>
</evidence>
<evidence type="ECO:0000313" key="2">
    <source>
        <dbReference type="Proteomes" id="UP000325440"/>
    </source>
</evidence>
<gene>
    <name evidence="1" type="ORF">CINCED_3A009518</name>
</gene>
<proteinExistence type="predicted"/>
<dbReference type="Proteomes" id="UP000325440">
    <property type="component" value="Unassembled WGS sequence"/>
</dbReference>
<dbReference type="EMBL" id="CABPRJ010001912">
    <property type="protein sequence ID" value="VVC41091.1"/>
    <property type="molecule type" value="Genomic_DNA"/>
</dbReference>